<keyword evidence="3" id="KW-1185">Reference proteome</keyword>
<gene>
    <name evidence="2" type="ORF">GCM10007940_20790</name>
</gene>
<feature type="domain" description="Outer membrane protein beta-barrel" evidence="1">
    <location>
        <begin position="387"/>
        <end position="794"/>
    </location>
</feature>
<dbReference type="SUPFAM" id="SSF49464">
    <property type="entry name" value="Carboxypeptidase regulatory domain-like"/>
    <property type="match status" value="1"/>
</dbReference>
<dbReference type="SUPFAM" id="SSF56935">
    <property type="entry name" value="Porins"/>
    <property type="match status" value="1"/>
</dbReference>
<dbReference type="EMBL" id="BSOH01000012">
    <property type="protein sequence ID" value="GLR17464.1"/>
    <property type="molecule type" value="Genomic_DNA"/>
</dbReference>
<organism evidence="2 3">
    <name type="scientific">Portibacter lacus</name>
    <dbReference type="NCBI Taxonomy" id="1099794"/>
    <lineage>
        <taxon>Bacteria</taxon>
        <taxon>Pseudomonadati</taxon>
        <taxon>Bacteroidota</taxon>
        <taxon>Saprospiria</taxon>
        <taxon>Saprospirales</taxon>
        <taxon>Haliscomenobacteraceae</taxon>
        <taxon>Portibacter</taxon>
    </lineage>
</organism>
<dbReference type="InterPro" id="IPR008969">
    <property type="entry name" value="CarboxyPept-like_regulatory"/>
</dbReference>
<dbReference type="Gene3D" id="2.170.130.10">
    <property type="entry name" value="TonB-dependent receptor, plug domain"/>
    <property type="match status" value="1"/>
</dbReference>
<name>A0AA37SPJ4_9BACT</name>
<keyword evidence="2" id="KW-0675">Receptor</keyword>
<reference evidence="2" key="2">
    <citation type="submission" date="2023-01" db="EMBL/GenBank/DDBJ databases">
        <title>Draft genome sequence of Portibacter lacus strain NBRC 108769.</title>
        <authorList>
            <person name="Sun Q."/>
            <person name="Mori K."/>
        </authorList>
    </citation>
    <scope>NUCLEOTIDE SEQUENCE</scope>
    <source>
        <strain evidence="2">NBRC 108769</strain>
    </source>
</reference>
<protein>
    <submittedName>
        <fullName evidence="2">TonB-dependent receptor</fullName>
    </submittedName>
</protein>
<dbReference type="Proteomes" id="UP001156666">
    <property type="component" value="Unassembled WGS sequence"/>
</dbReference>
<dbReference type="InterPro" id="IPR041700">
    <property type="entry name" value="OMP_b-brl_3"/>
</dbReference>
<comment type="caution">
    <text evidence="2">The sequence shown here is derived from an EMBL/GenBank/DDBJ whole genome shotgun (WGS) entry which is preliminary data.</text>
</comment>
<proteinExistence type="predicted"/>
<evidence type="ECO:0000313" key="2">
    <source>
        <dbReference type="EMBL" id="GLR17464.1"/>
    </source>
</evidence>
<dbReference type="Pfam" id="PF14905">
    <property type="entry name" value="OMP_b-brl_3"/>
    <property type="match status" value="1"/>
</dbReference>
<dbReference type="Gene3D" id="2.60.40.1120">
    <property type="entry name" value="Carboxypeptidase-like, regulatory domain"/>
    <property type="match status" value="1"/>
</dbReference>
<accession>A0AA37SPJ4</accession>
<sequence length="820" mass="91943">MINMKLSISIICLLTFSFIGFKSLQAQQLSEISGVIVDEHQKGMDLAMVSLQQLPDSTFVKSEFTDVDGSFSIVKIKAGNYILQVNIIGYEEHQQNISIDQGAIIKLPAPISLSPAVNLLGEVTITAKKPYIERKIDRTVVNVDALISNAGKDILEVLERAPGISLDNNGSILLKGRAGVAIYINDKPSNLSGTELESYLKSLPAGSVKNIEIMTNPPAKYDAAGNSGIININLKKNKLQGFNGNIISGLRQTRYTSSNNSLNLNYNKNKISLYANSSAGFFNFFQDLNINRYYKNQNNERLTSFEQNSFNFGAGKYASSNVGLDFYATEQTTIGISYRVNSNPMLRNNESTALITDSNNSLLQTVGAANETNRKFQNHVYNFYTKHLLDTIGSSITLDADYASYFSRAIQLFENTLHDNNEVLIYQDQINGEIPSQINILGAKTDYTKQFKDESKFEAGLKSAYTNTDNEAIYSTTIDNVTSPDYSLSNRFLYKEWINAAYLNYARTFGDISIQAGVRLESTKLIGEQLGNQEVAASDFTRNYTTAFPTFYSTYKLDSLSNNVLTFSYGRRIDRPYFQDLNPFISPLDKFTFYSGNPNLLPTYSHNFSLSHSWKSYITTTLNYSKTIDGIQETLEIRDGIYYSRPGNIASNQSMTLSLEGSIPVTKWYNLNTYLSMSYVNFESQLYTEQLNSSGINYYLSATNSFTFGKGWSGEISGNYSSDVVYAQLLLKSWGQMNFGIRKKILNDKGSIRFAVNDIFYTRRGSGVINNLRLTDANWDSKYDSRVASLTFAWRFGKSTLKKQKYNSKGSSEEQNRVQG</sequence>
<evidence type="ECO:0000259" key="1">
    <source>
        <dbReference type="Pfam" id="PF14905"/>
    </source>
</evidence>
<dbReference type="Pfam" id="PF13715">
    <property type="entry name" value="CarbopepD_reg_2"/>
    <property type="match status" value="1"/>
</dbReference>
<reference evidence="2" key="1">
    <citation type="journal article" date="2014" name="Int. J. Syst. Evol. Microbiol.">
        <title>Complete genome sequence of Corynebacterium casei LMG S-19264T (=DSM 44701T), isolated from a smear-ripened cheese.</title>
        <authorList>
            <consortium name="US DOE Joint Genome Institute (JGI-PGF)"/>
            <person name="Walter F."/>
            <person name="Albersmeier A."/>
            <person name="Kalinowski J."/>
            <person name="Ruckert C."/>
        </authorList>
    </citation>
    <scope>NUCLEOTIDE SEQUENCE</scope>
    <source>
        <strain evidence="2">NBRC 108769</strain>
    </source>
</reference>
<evidence type="ECO:0000313" key="3">
    <source>
        <dbReference type="Proteomes" id="UP001156666"/>
    </source>
</evidence>
<dbReference type="InterPro" id="IPR037066">
    <property type="entry name" value="Plug_dom_sf"/>
</dbReference>
<dbReference type="AlphaFoldDB" id="A0AA37SPJ4"/>